<organism evidence="1 2">
    <name type="scientific">Megalurothrips usitatus</name>
    <name type="common">bean blossom thrips</name>
    <dbReference type="NCBI Taxonomy" id="439358"/>
    <lineage>
        <taxon>Eukaryota</taxon>
        <taxon>Metazoa</taxon>
        <taxon>Ecdysozoa</taxon>
        <taxon>Arthropoda</taxon>
        <taxon>Hexapoda</taxon>
        <taxon>Insecta</taxon>
        <taxon>Pterygota</taxon>
        <taxon>Neoptera</taxon>
        <taxon>Paraneoptera</taxon>
        <taxon>Thysanoptera</taxon>
        <taxon>Terebrantia</taxon>
        <taxon>Thripoidea</taxon>
        <taxon>Thripidae</taxon>
        <taxon>Megalurothrips</taxon>
    </lineage>
</organism>
<dbReference type="PANTHER" id="PTHR46579">
    <property type="entry name" value="F5/8 TYPE C DOMAIN-CONTAINING PROTEIN-RELATED"/>
    <property type="match status" value="1"/>
</dbReference>
<evidence type="ECO:0000313" key="2">
    <source>
        <dbReference type="Proteomes" id="UP001075354"/>
    </source>
</evidence>
<dbReference type="AlphaFoldDB" id="A0AAV7X393"/>
<dbReference type="Proteomes" id="UP001075354">
    <property type="component" value="Unassembled WGS sequence"/>
</dbReference>
<protein>
    <submittedName>
        <fullName evidence="1">Uncharacterized protein</fullName>
    </submittedName>
</protein>
<keyword evidence="2" id="KW-1185">Reference proteome</keyword>
<dbReference type="EMBL" id="JAPTSV010000224">
    <property type="protein sequence ID" value="KAJ1519214.1"/>
    <property type="molecule type" value="Genomic_DNA"/>
</dbReference>
<sequence>MPAKATFLRTTQFNGNYGCPRCLQKGESWNDNPLIHVYPFEPNVPLRSNEDVETFARVAVASGHPCYGIKGLSILYRMVPNMIGLMPDQYMDHHMLLVSGIYLLSQRSISADQIDRAEKLLEQYVFEFQTLYDLRWMGINVHQLLHLQDLNGKILHYIHGTSYVAKQVASTTTIMQQLSSHINLMNEASPARKFCENLHKVGRQYKVAENIGPGVFVVGKFTALPNPPWQILLQQMGIRNGRCQFFARLWCKGVLYLSESYTRAAKRESSYVSFSNHEGEICVGSIRYFIRWSDCNCARSCLCNPCQYLCVIHVYERQAWRVHDHPDSVSLAYMDAVELSDENAVVPISSVRALCFHISVNEKQFIIQRVNDLEAE</sequence>
<evidence type="ECO:0000313" key="1">
    <source>
        <dbReference type="EMBL" id="KAJ1519214.1"/>
    </source>
</evidence>
<reference evidence="1" key="1">
    <citation type="submission" date="2022-12" db="EMBL/GenBank/DDBJ databases">
        <title>Chromosome-level genome assembly of the bean flower thrips Megalurothrips usitatus.</title>
        <authorList>
            <person name="Ma L."/>
            <person name="Liu Q."/>
            <person name="Li H."/>
            <person name="Cai W."/>
        </authorList>
    </citation>
    <scope>NUCLEOTIDE SEQUENCE</scope>
    <source>
        <strain evidence="1">Cailab_2022a</strain>
    </source>
</reference>
<accession>A0AAV7X393</accession>
<proteinExistence type="predicted"/>
<dbReference type="PANTHER" id="PTHR46579:SF1">
    <property type="entry name" value="F5_8 TYPE C DOMAIN-CONTAINING PROTEIN"/>
    <property type="match status" value="1"/>
</dbReference>
<gene>
    <name evidence="1" type="ORF">ONE63_011180</name>
</gene>
<name>A0AAV7X393_9NEOP</name>
<comment type="caution">
    <text evidence="1">The sequence shown here is derived from an EMBL/GenBank/DDBJ whole genome shotgun (WGS) entry which is preliminary data.</text>
</comment>